<feature type="domain" description="ABC transmembrane type-1" evidence="8">
    <location>
        <begin position="75"/>
        <end position="264"/>
    </location>
</feature>
<sequence>MRTSTQVMTRWTHMISYVFLAAGAGIMVLPFLWMISTSFKNLNESMEIPIRWIPNVFRFNNYEQVFVVIPLARFILNTFFVSVTTTTAALIVCTMAAYAFARLNFLGKNVLFYMFLSALMIPQQVTMIPNFLIMKYLGWINTYNALIIPSIFTAFGIFMMRQFFMTVPKELEEAARIDGCSRFRIYWNIMLPLSKPALITLAIFNFLQEWNSFLWPLLVIDNVNLQPIQVGLRTFEGEFGTQWHLLMAGALVAELPIILFYLFCQRYIIAGIATSGIKG</sequence>
<feature type="transmembrane region" description="Helical" evidence="7">
    <location>
        <begin position="110"/>
        <end position="133"/>
    </location>
</feature>
<feature type="transmembrane region" description="Helical" evidence="7">
    <location>
        <begin position="185"/>
        <end position="207"/>
    </location>
</feature>
<evidence type="ECO:0000313" key="9">
    <source>
        <dbReference type="EMBL" id="TVY08830.1"/>
    </source>
</evidence>
<comment type="caution">
    <text evidence="9">The sequence shown here is derived from an EMBL/GenBank/DDBJ whole genome shotgun (WGS) entry which is preliminary data.</text>
</comment>
<feature type="transmembrane region" description="Helical" evidence="7">
    <location>
        <begin position="74"/>
        <end position="98"/>
    </location>
</feature>
<evidence type="ECO:0000259" key="8">
    <source>
        <dbReference type="PROSITE" id="PS50928"/>
    </source>
</evidence>
<dbReference type="PANTHER" id="PTHR43744">
    <property type="entry name" value="ABC TRANSPORTER PERMEASE PROTEIN MG189-RELATED-RELATED"/>
    <property type="match status" value="1"/>
</dbReference>
<keyword evidence="4 7" id="KW-0812">Transmembrane</keyword>
<feature type="transmembrane region" description="Helical" evidence="7">
    <location>
        <begin position="243"/>
        <end position="264"/>
    </location>
</feature>
<dbReference type="SUPFAM" id="SSF161098">
    <property type="entry name" value="MetI-like"/>
    <property type="match status" value="1"/>
</dbReference>
<protein>
    <submittedName>
        <fullName evidence="9">Carbohydrate ABC transporter permease</fullName>
    </submittedName>
</protein>
<keyword evidence="3" id="KW-1003">Cell membrane</keyword>
<evidence type="ECO:0000256" key="5">
    <source>
        <dbReference type="ARBA" id="ARBA00022989"/>
    </source>
</evidence>
<keyword evidence="2 7" id="KW-0813">Transport</keyword>
<dbReference type="Pfam" id="PF00528">
    <property type="entry name" value="BPD_transp_1"/>
    <property type="match status" value="1"/>
</dbReference>
<dbReference type="Gene3D" id="1.10.3720.10">
    <property type="entry name" value="MetI-like"/>
    <property type="match status" value="1"/>
</dbReference>
<evidence type="ECO:0000313" key="10">
    <source>
        <dbReference type="Proteomes" id="UP000317036"/>
    </source>
</evidence>
<comment type="subcellular location">
    <subcellularLocation>
        <location evidence="1 7">Cell membrane</location>
        <topology evidence="1 7">Multi-pass membrane protein</topology>
    </subcellularLocation>
</comment>
<evidence type="ECO:0000256" key="7">
    <source>
        <dbReference type="RuleBase" id="RU363032"/>
    </source>
</evidence>
<keyword evidence="5 7" id="KW-1133">Transmembrane helix</keyword>
<dbReference type="InterPro" id="IPR000515">
    <property type="entry name" value="MetI-like"/>
</dbReference>
<dbReference type="RefSeq" id="WP_144848551.1">
    <property type="nucleotide sequence ID" value="NZ_VNJI01000019.1"/>
</dbReference>
<keyword evidence="6 7" id="KW-0472">Membrane</keyword>
<dbReference type="CDD" id="cd06261">
    <property type="entry name" value="TM_PBP2"/>
    <property type="match status" value="1"/>
</dbReference>
<gene>
    <name evidence="9" type="ORF">FPZ49_16265</name>
</gene>
<accession>A0A559K9M1</accession>
<dbReference type="OrthoDB" id="9771544at2"/>
<evidence type="ECO:0000256" key="3">
    <source>
        <dbReference type="ARBA" id="ARBA00022475"/>
    </source>
</evidence>
<dbReference type="AlphaFoldDB" id="A0A559K9M1"/>
<dbReference type="PANTHER" id="PTHR43744:SF12">
    <property type="entry name" value="ABC TRANSPORTER PERMEASE PROTEIN MG189-RELATED"/>
    <property type="match status" value="1"/>
</dbReference>
<dbReference type="EMBL" id="VNJI01000019">
    <property type="protein sequence ID" value="TVY08830.1"/>
    <property type="molecule type" value="Genomic_DNA"/>
</dbReference>
<name>A0A559K9M1_9BACL</name>
<evidence type="ECO:0000256" key="2">
    <source>
        <dbReference type="ARBA" id="ARBA00022448"/>
    </source>
</evidence>
<dbReference type="PROSITE" id="PS50928">
    <property type="entry name" value="ABC_TM1"/>
    <property type="match status" value="1"/>
</dbReference>
<feature type="transmembrane region" description="Helical" evidence="7">
    <location>
        <begin position="145"/>
        <end position="164"/>
    </location>
</feature>
<comment type="similarity">
    <text evidence="7">Belongs to the binding-protein-dependent transport system permease family.</text>
</comment>
<reference evidence="9 10" key="1">
    <citation type="submission" date="2019-07" db="EMBL/GenBank/DDBJ databases">
        <authorList>
            <person name="Kim J."/>
        </authorList>
    </citation>
    <scope>NUCLEOTIDE SEQUENCE [LARGE SCALE GENOMIC DNA]</scope>
    <source>
        <strain evidence="9 10">JC52</strain>
    </source>
</reference>
<evidence type="ECO:0000256" key="4">
    <source>
        <dbReference type="ARBA" id="ARBA00022692"/>
    </source>
</evidence>
<dbReference type="Proteomes" id="UP000317036">
    <property type="component" value="Unassembled WGS sequence"/>
</dbReference>
<feature type="transmembrane region" description="Helical" evidence="7">
    <location>
        <begin position="12"/>
        <end position="35"/>
    </location>
</feature>
<keyword evidence="10" id="KW-1185">Reference proteome</keyword>
<organism evidence="9 10">
    <name type="scientific">Paenibacillus cremeus</name>
    <dbReference type="NCBI Taxonomy" id="2163881"/>
    <lineage>
        <taxon>Bacteria</taxon>
        <taxon>Bacillati</taxon>
        <taxon>Bacillota</taxon>
        <taxon>Bacilli</taxon>
        <taxon>Bacillales</taxon>
        <taxon>Paenibacillaceae</taxon>
        <taxon>Paenibacillus</taxon>
    </lineage>
</organism>
<evidence type="ECO:0000256" key="6">
    <source>
        <dbReference type="ARBA" id="ARBA00023136"/>
    </source>
</evidence>
<dbReference type="InterPro" id="IPR035906">
    <property type="entry name" value="MetI-like_sf"/>
</dbReference>
<evidence type="ECO:0000256" key="1">
    <source>
        <dbReference type="ARBA" id="ARBA00004651"/>
    </source>
</evidence>
<dbReference type="GO" id="GO:0005886">
    <property type="term" value="C:plasma membrane"/>
    <property type="evidence" value="ECO:0007669"/>
    <property type="project" value="UniProtKB-SubCell"/>
</dbReference>
<proteinExistence type="inferred from homology"/>
<dbReference type="GO" id="GO:0055085">
    <property type="term" value="P:transmembrane transport"/>
    <property type="evidence" value="ECO:0007669"/>
    <property type="project" value="InterPro"/>
</dbReference>